<dbReference type="Pfam" id="PF00188">
    <property type="entry name" value="CAP"/>
    <property type="match status" value="1"/>
</dbReference>
<feature type="domain" description="SCP" evidence="1">
    <location>
        <begin position="83"/>
        <end position="184"/>
    </location>
</feature>
<dbReference type="EMBL" id="KE124858">
    <property type="protein sequence ID" value="EPB76643.1"/>
    <property type="molecule type" value="Genomic_DNA"/>
</dbReference>
<organism evidence="2 3">
    <name type="scientific">Ancylostoma ceylanicum</name>
    <dbReference type="NCBI Taxonomy" id="53326"/>
    <lineage>
        <taxon>Eukaryota</taxon>
        <taxon>Metazoa</taxon>
        <taxon>Ecdysozoa</taxon>
        <taxon>Nematoda</taxon>
        <taxon>Chromadorea</taxon>
        <taxon>Rhabditida</taxon>
        <taxon>Rhabditina</taxon>
        <taxon>Rhabditomorpha</taxon>
        <taxon>Strongyloidea</taxon>
        <taxon>Ancylostomatidae</taxon>
        <taxon>Ancylostomatinae</taxon>
        <taxon>Ancylostoma</taxon>
    </lineage>
</organism>
<dbReference type="InterPro" id="IPR035940">
    <property type="entry name" value="CAP_sf"/>
</dbReference>
<sequence>MPAELLSRQMHCRNSAIAQKCEKLKKLHMFQMCFDTQELPELTGHADELQYVIKSRGPKCKNTEVVPPEIRQQILDFHAQLGRPLKWSCKLEKQADSAVDLDKGEVDMSKLNERSSDYAALDLSVFGKLVRSRGQVKVNVAAALYYWSEKTDRQPYANMMNEKNERIGCVHKIDIPIYHFVCIYSLFALWCDDRLVAIVKMR</sequence>
<keyword evidence="3" id="KW-1185">Reference proteome</keyword>
<name>A0A0D6LZK3_9BILA</name>
<dbReference type="SUPFAM" id="SSF55797">
    <property type="entry name" value="PR-1-like"/>
    <property type="match status" value="1"/>
</dbReference>
<evidence type="ECO:0000313" key="2">
    <source>
        <dbReference type="EMBL" id="EPB76643.1"/>
    </source>
</evidence>
<reference evidence="2 3" key="1">
    <citation type="submission" date="2013-05" db="EMBL/GenBank/DDBJ databases">
        <title>Draft genome of the parasitic nematode Anyclostoma ceylanicum.</title>
        <authorList>
            <person name="Mitreva M."/>
        </authorList>
    </citation>
    <scope>NUCLEOTIDE SEQUENCE [LARGE SCALE GENOMIC DNA]</scope>
</reference>
<proteinExistence type="predicted"/>
<gene>
    <name evidence="2" type="ORF">ANCCEY_04273</name>
</gene>
<evidence type="ECO:0000313" key="3">
    <source>
        <dbReference type="Proteomes" id="UP000054495"/>
    </source>
</evidence>
<dbReference type="Gene3D" id="3.40.33.10">
    <property type="entry name" value="CAP"/>
    <property type="match status" value="1"/>
</dbReference>
<dbReference type="Proteomes" id="UP000054495">
    <property type="component" value="Unassembled WGS sequence"/>
</dbReference>
<dbReference type="InterPro" id="IPR014044">
    <property type="entry name" value="CAP_dom"/>
</dbReference>
<protein>
    <submittedName>
        <fullName evidence="2">SCP-like protein</fullName>
    </submittedName>
</protein>
<dbReference type="AlphaFoldDB" id="A0A0D6LZK3"/>
<evidence type="ECO:0000259" key="1">
    <source>
        <dbReference type="Pfam" id="PF00188"/>
    </source>
</evidence>
<accession>A0A0D6LZK3</accession>